<feature type="coiled-coil region" evidence="1">
    <location>
        <begin position="23"/>
        <end position="50"/>
    </location>
</feature>
<reference evidence="3 4" key="1">
    <citation type="submission" date="2019-10" db="EMBL/GenBank/DDBJ databases">
        <title>New species of Slilvanegrellaceae.</title>
        <authorList>
            <person name="Pitt A."/>
            <person name="Hahn M.W."/>
        </authorList>
    </citation>
    <scope>NUCLEOTIDE SEQUENCE [LARGE SCALE GENOMIC DNA]</scope>
    <source>
        <strain evidence="3 4">SP-Ram-0.45-NSY-1</strain>
    </source>
</reference>
<sequence>MKYLLKFILPTFAIIPCSVFANNESLTSQINELEDDIYTLQSEVVTYTNRSKMKIDLENQKEKTLKDLDIKIKEIFANQKKIEEILKTLPINLNKSKNM</sequence>
<feature type="signal peptide" evidence="2">
    <location>
        <begin position="1"/>
        <end position="21"/>
    </location>
</feature>
<dbReference type="EMBL" id="WFLM01000004">
    <property type="protein sequence ID" value="KAB8037984.1"/>
    <property type="molecule type" value="Genomic_DNA"/>
</dbReference>
<comment type="caution">
    <text evidence="3">The sequence shown here is derived from an EMBL/GenBank/DDBJ whole genome shotgun (WGS) entry which is preliminary data.</text>
</comment>
<evidence type="ECO:0000313" key="4">
    <source>
        <dbReference type="Proteomes" id="UP000437748"/>
    </source>
</evidence>
<protein>
    <recommendedName>
        <fullName evidence="5">YbgF trimerisation domain-containing protein</fullName>
    </recommendedName>
</protein>
<keyword evidence="4" id="KW-1185">Reference proteome</keyword>
<keyword evidence="2" id="KW-0732">Signal</keyword>
<accession>A0A6N6VQZ1</accession>
<gene>
    <name evidence="3" type="ORF">GCL60_12495</name>
</gene>
<evidence type="ECO:0000256" key="1">
    <source>
        <dbReference type="SAM" id="Coils"/>
    </source>
</evidence>
<organism evidence="3 4">
    <name type="scientific">Silvanigrella paludirubra</name>
    <dbReference type="NCBI Taxonomy" id="2499159"/>
    <lineage>
        <taxon>Bacteria</taxon>
        <taxon>Pseudomonadati</taxon>
        <taxon>Bdellovibrionota</taxon>
        <taxon>Oligoflexia</taxon>
        <taxon>Silvanigrellales</taxon>
        <taxon>Silvanigrellaceae</taxon>
        <taxon>Silvanigrella</taxon>
    </lineage>
</organism>
<proteinExistence type="predicted"/>
<evidence type="ECO:0000256" key="2">
    <source>
        <dbReference type="SAM" id="SignalP"/>
    </source>
</evidence>
<evidence type="ECO:0000313" key="3">
    <source>
        <dbReference type="EMBL" id="KAB8037984.1"/>
    </source>
</evidence>
<feature type="chain" id="PRO_5026689423" description="YbgF trimerisation domain-containing protein" evidence="2">
    <location>
        <begin position="22"/>
        <end position="99"/>
    </location>
</feature>
<keyword evidence="1" id="KW-0175">Coiled coil</keyword>
<dbReference type="AlphaFoldDB" id="A0A6N6VQZ1"/>
<dbReference type="Proteomes" id="UP000437748">
    <property type="component" value="Unassembled WGS sequence"/>
</dbReference>
<evidence type="ECO:0008006" key="5">
    <source>
        <dbReference type="Google" id="ProtNLM"/>
    </source>
</evidence>
<name>A0A6N6VQZ1_9BACT</name>
<dbReference type="RefSeq" id="WP_153421062.1">
    <property type="nucleotide sequence ID" value="NZ_WFLM01000004.1"/>
</dbReference>